<keyword evidence="5 10" id="KW-0812">Transmembrane</keyword>
<evidence type="ECO:0000256" key="7">
    <source>
        <dbReference type="ARBA" id="ARBA00023136"/>
    </source>
</evidence>
<dbReference type="SUPFAM" id="SSF54523">
    <property type="entry name" value="Pili subunits"/>
    <property type="match status" value="1"/>
</dbReference>
<evidence type="ECO:0000256" key="8">
    <source>
        <dbReference type="ARBA" id="ARBA00023287"/>
    </source>
</evidence>
<evidence type="ECO:0000313" key="12">
    <source>
        <dbReference type="Proteomes" id="UP000051727"/>
    </source>
</evidence>
<evidence type="ECO:0000256" key="6">
    <source>
        <dbReference type="ARBA" id="ARBA00022989"/>
    </source>
</evidence>
<dbReference type="InterPro" id="IPR045584">
    <property type="entry name" value="Pilin-like"/>
</dbReference>
<evidence type="ECO:0000313" key="11">
    <source>
        <dbReference type="EMBL" id="KRN26859.1"/>
    </source>
</evidence>
<dbReference type="EMBL" id="JQAR01000032">
    <property type="protein sequence ID" value="KRN26859.1"/>
    <property type="molecule type" value="Genomic_DNA"/>
</dbReference>
<dbReference type="GO" id="GO:0009986">
    <property type="term" value="C:cell surface"/>
    <property type="evidence" value="ECO:0007669"/>
    <property type="project" value="UniProtKB-SubCell"/>
</dbReference>
<dbReference type="Pfam" id="PF07963">
    <property type="entry name" value="N_methyl"/>
    <property type="match status" value="1"/>
</dbReference>
<evidence type="ECO:0000256" key="4">
    <source>
        <dbReference type="ARBA" id="ARBA00022481"/>
    </source>
</evidence>
<accession>A0A0R2FGZ9</accession>
<dbReference type="GO" id="GO:0015627">
    <property type="term" value="C:type II protein secretion system complex"/>
    <property type="evidence" value="ECO:0007669"/>
    <property type="project" value="InterPro"/>
</dbReference>
<evidence type="ECO:0000256" key="2">
    <source>
        <dbReference type="ARBA" id="ARBA00004241"/>
    </source>
</evidence>
<organism evidence="11 12">
    <name type="scientific">Liquorilactobacillus mali</name>
    <dbReference type="NCBI Taxonomy" id="1618"/>
    <lineage>
        <taxon>Bacteria</taxon>
        <taxon>Bacillati</taxon>
        <taxon>Bacillota</taxon>
        <taxon>Bacilli</taxon>
        <taxon>Lactobacillales</taxon>
        <taxon>Lactobacillaceae</taxon>
        <taxon>Liquorilactobacillus</taxon>
    </lineage>
</organism>
<keyword evidence="7 10" id="KW-0472">Membrane</keyword>
<evidence type="ECO:0000256" key="10">
    <source>
        <dbReference type="SAM" id="Phobius"/>
    </source>
</evidence>
<proteinExistence type="inferred from homology"/>
<keyword evidence="8" id="KW-0178">Competence</keyword>
<dbReference type="PIRSF" id="PIRSF029928">
    <property type="entry name" value="Late_competence_ComGC"/>
    <property type="match status" value="1"/>
</dbReference>
<evidence type="ECO:0000256" key="3">
    <source>
        <dbReference type="ARBA" id="ARBA00022475"/>
    </source>
</evidence>
<dbReference type="STRING" id="1618.IV36_GL001491"/>
<comment type="caution">
    <text evidence="11">The sequence shown here is derived from an EMBL/GenBank/DDBJ whole genome shotgun (WGS) entry which is preliminary data.</text>
</comment>
<name>A0A0R2FGZ9_9LACO</name>
<keyword evidence="4" id="KW-0488">Methylation</keyword>
<gene>
    <name evidence="11" type="ORF">IV36_GL001491</name>
</gene>
<dbReference type="InterPro" id="IPR016940">
    <property type="entry name" value="ComGC"/>
</dbReference>
<protein>
    <submittedName>
        <fullName evidence="11">Competence protein ComGC</fullName>
    </submittedName>
</protein>
<dbReference type="Proteomes" id="UP000051727">
    <property type="component" value="Unassembled WGS sequence"/>
</dbReference>
<reference evidence="11 12" key="1">
    <citation type="journal article" date="2015" name="Genome Announc.">
        <title>Expanding the biotechnology potential of lactobacilli through comparative genomics of 213 strains and associated genera.</title>
        <authorList>
            <person name="Sun Z."/>
            <person name="Harris H.M."/>
            <person name="McCann A."/>
            <person name="Guo C."/>
            <person name="Argimon S."/>
            <person name="Zhang W."/>
            <person name="Yang X."/>
            <person name="Jeffery I.B."/>
            <person name="Cooney J.C."/>
            <person name="Kagawa T.F."/>
            <person name="Liu W."/>
            <person name="Song Y."/>
            <person name="Salvetti E."/>
            <person name="Wrobel A."/>
            <person name="Rasinkangas P."/>
            <person name="Parkhill J."/>
            <person name="Rea M.C."/>
            <person name="O'Sullivan O."/>
            <person name="Ritari J."/>
            <person name="Douillard F.P."/>
            <person name="Paul Ross R."/>
            <person name="Yang R."/>
            <person name="Briner A.E."/>
            <person name="Felis G.E."/>
            <person name="de Vos W.M."/>
            <person name="Barrangou R."/>
            <person name="Klaenhammer T.R."/>
            <person name="Caufield P.W."/>
            <person name="Cui Y."/>
            <person name="Zhang H."/>
            <person name="O'Toole P.W."/>
        </authorList>
    </citation>
    <scope>NUCLEOTIDE SEQUENCE [LARGE SCALE GENOMIC DNA]</scope>
    <source>
        <strain evidence="11 12">ATCC 27304</strain>
    </source>
</reference>
<dbReference type="PRINTS" id="PR00813">
    <property type="entry name" value="BCTERIALGSPG"/>
</dbReference>
<keyword evidence="6 10" id="KW-1133">Transmembrane helix</keyword>
<dbReference type="AlphaFoldDB" id="A0A0R2FGZ9"/>
<dbReference type="InterPro" id="IPR012902">
    <property type="entry name" value="N_methyl_site"/>
</dbReference>
<comment type="subcellular location">
    <subcellularLocation>
        <location evidence="1">Cell membrane</location>
        <topology evidence="1">Single-pass membrane protein</topology>
    </subcellularLocation>
    <subcellularLocation>
        <location evidence="2">Cell surface</location>
    </subcellularLocation>
</comment>
<dbReference type="GO" id="GO:0005886">
    <property type="term" value="C:plasma membrane"/>
    <property type="evidence" value="ECO:0007669"/>
    <property type="project" value="UniProtKB-SubCell"/>
</dbReference>
<evidence type="ECO:0000256" key="9">
    <source>
        <dbReference type="ARBA" id="ARBA00043982"/>
    </source>
</evidence>
<dbReference type="GO" id="GO:0015628">
    <property type="term" value="P:protein secretion by the type II secretion system"/>
    <property type="evidence" value="ECO:0007669"/>
    <property type="project" value="InterPro"/>
</dbReference>
<dbReference type="NCBIfam" id="TIGR02532">
    <property type="entry name" value="IV_pilin_GFxxxE"/>
    <property type="match status" value="1"/>
</dbReference>
<dbReference type="OrthoDB" id="2248894at2"/>
<evidence type="ECO:0000256" key="1">
    <source>
        <dbReference type="ARBA" id="ARBA00004162"/>
    </source>
</evidence>
<dbReference type="NCBIfam" id="NF040999">
    <property type="entry name" value="pilin_ComGC"/>
    <property type="match status" value="1"/>
</dbReference>
<dbReference type="InterPro" id="IPR000983">
    <property type="entry name" value="Bac_GSPG_pilin"/>
</dbReference>
<dbReference type="GO" id="GO:0030420">
    <property type="term" value="P:establishment of competence for transformation"/>
    <property type="evidence" value="ECO:0007669"/>
    <property type="project" value="UniProtKB-KW"/>
</dbReference>
<sequence length="102" mass="11518">MVRKEKRLSAFTLIEMSIVIFIIGILLLLIMPKLGAQKSNAQKIGGEAFTEVVQTQADLYKSDTGDTTVSLDQLYEKSYLSKKQYEKAKNEKIVIDSDEETK</sequence>
<dbReference type="PATRIC" id="fig|1618.3.peg.1509"/>
<keyword evidence="3" id="KW-1003">Cell membrane</keyword>
<evidence type="ECO:0000256" key="5">
    <source>
        <dbReference type="ARBA" id="ARBA00022692"/>
    </source>
</evidence>
<comment type="similarity">
    <text evidence="9">Belongs to the ComGC family.</text>
</comment>
<dbReference type="RefSeq" id="WP_056992348.1">
    <property type="nucleotide sequence ID" value="NZ_JATAAJ010000025.1"/>
</dbReference>
<feature type="transmembrane region" description="Helical" evidence="10">
    <location>
        <begin position="12"/>
        <end position="31"/>
    </location>
</feature>
<dbReference type="Gene3D" id="3.30.700.10">
    <property type="entry name" value="Glycoprotein, Type 4 Pilin"/>
    <property type="match status" value="1"/>
</dbReference>